<feature type="transmembrane region" description="Helical" evidence="1">
    <location>
        <begin position="144"/>
        <end position="164"/>
    </location>
</feature>
<feature type="transmembrane region" description="Helical" evidence="1">
    <location>
        <begin position="261"/>
        <end position="282"/>
    </location>
</feature>
<feature type="transmembrane region" description="Helical" evidence="1">
    <location>
        <begin position="334"/>
        <end position="354"/>
    </location>
</feature>
<keyword evidence="1" id="KW-0472">Membrane</keyword>
<dbReference type="InterPro" id="IPR032176">
    <property type="entry name" value="DUF5009"/>
</dbReference>
<name>A0A7G9QL54_9SPHI</name>
<feature type="transmembrane region" description="Helical" evidence="1">
    <location>
        <begin position="53"/>
        <end position="71"/>
    </location>
</feature>
<protein>
    <submittedName>
        <fullName evidence="3">DUF5009 domain-containing protein</fullName>
    </submittedName>
</protein>
<feature type="transmembrane region" description="Helical" evidence="1">
    <location>
        <begin position="12"/>
        <end position="33"/>
    </location>
</feature>
<feature type="transmembrane region" description="Helical" evidence="1">
    <location>
        <begin position="360"/>
        <end position="382"/>
    </location>
</feature>
<dbReference type="RefSeq" id="WP_187594531.1">
    <property type="nucleotide sequence ID" value="NZ_CP060723.1"/>
</dbReference>
<keyword evidence="4" id="KW-1185">Reference proteome</keyword>
<dbReference type="PANTHER" id="PTHR31061">
    <property type="entry name" value="LD22376P"/>
    <property type="match status" value="1"/>
</dbReference>
<accession>A0A7G9QL54</accession>
<feature type="transmembrane region" description="Helical" evidence="1">
    <location>
        <begin position="83"/>
        <end position="101"/>
    </location>
</feature>
<organism evidence="3 4">
    <name type="scientific">Pedobacter roseus</name>
    <dbReference type="NCBI Taxonomy" id="336820"/>
    <lineage>
        <taxon>Bacteria</taxon>
        <taxon>Pseudomonadati</taxon>
        <taxon>Bacteroidota</taxon>
        <taxon>Sphingobacteriia</taxon>
        <taxon>Sphingobacteriales</taxon>
        <taxon>Sphingobacteriaceae</taxon>
        <taxon>Pedobacter</taxon>
    </lineage>
</organism>
<reference evidence="3 4" key="1">
    <citation type="submission" date="2020-08" db="EMBL/GenBank/DDBJ databases">
        <title>Genome sequence of Pedobacter roseus KACC 11594T.</title>
        <authorList>
            <person name="Hyun D.-W."/>
            <person name="Bae J.-W."/>
        </authorList>
    </citation>
    <scope>NUCLEOTIDE SEQUENCE [LARGE SCALE GENOMIC DNA]</scope>
    <source>
        <strain evidence="3 4">KACC 11594</strain>
    </source>
</reference>
<feature type="transmembrane region" description="Helical" evidence="1">
    <location>
        <begin position="294"/>
        <end position="314"/>
    </location>
</feature>
<proteinExistence type="predicted"/>
<evidence type="ECO:0000256" key="1">
    <source>
        <dbReference type="SAM" id="Phobius"/>
    </source>
</evidence>
<feature type="transmembrane region" description="Helical" evidence="1">
    <location>
        <begin position="113"/>
        <end position="132"/>
    </location>
</feature>
<evidence type="ECO:0000259" key="2">
    <source>
        <dbReference type="Pfam" id="PF16401"/>
    </source>
</evidence>
<dbReference type="KEGG" id="proe:H9L23_08395"/>
<keyword evidence="1" id="KW-1133">Transmembrane helix</keyword>
<dbReference type="EMBL" id="CP060723">
    <property type="protein sequence ID" value="QNN44079.1"/>
    <property type="molecule type" value="Genomic_DNA"/>
</dbReference>
<feature type="transmembrane region" description="Helical" evidence="1">
    <location>
        <begin position="203"/>
        <end position="222"/>
    </location>
</feature>
<dbReference type="Pfam" id="PF16401">
    <property type="entry name" value="DUF5009"/>
    <property type="match status" value="1"/>
</dbReference>
<evidence type="ECO:0000313" key="3">
    <source>
        <dbReference type="EMBL" id="QNN44079.1"/>
    </source>
</evidence>
<sequence length="391" mass="44071">MNQLPLRILSIDVLRAITMFLMIFVNDVAGVSHIPEWLKHTEADVDGMGFSDLIFPAFLFIVGLSLPYAIQGRKNKGADLLSISGYIALRALALIVMGFFHVNLENYDKQSALLPYSVYTIFLTISFFLIWLDYPAGMSKLKKNAFIVLGIVLIVILALIYKGGSAENPEALKPHWWGILGIIGWAYLVSAFVYLFSKGNIFVLMLAFVAFAAINITTHTGIFNHRLWIIGDASSITLMLGGVLITSMYKKLIENKKYLDLWILITFYGLLSFAFGMFIRPYAGGISKIYATPAWIFVCMGITIIVFELLIYLVDVKQKKDWFKIIKPAGTSTLTCYLIPYLLYSIFSLVHFRFPHFLSSGIGGIIRSFFIALLVIGIVYFLEKKKLRLKV</sequence>
<dbReference type="AlphaFoldDB" id="A0A7G9QL54"/>
<gene>
    <name evidence="3" type="ORF">H9L23_08395</name>
</gene>
<dbReference type="Proteomes" id="UP000515806">
    <property type="component" value="Chromosome"/>
</dbReference>
<keyword evidence="1" id="KW-0812">Transmembrane</keyword>
<dbReference type="PANTHER" id="PTHR31061:SF24">
    <property type="entry name" value="LD22376P"/>
    <property type="match status" value="1"/>
</dbReference>
<evidence type="ECO:0000313" key="4">
    <source>
        <dbReference type="Proteomes" id="UP000515806"/>
    </source>
</evidence>
<feature type="transmembrane region" description="Helical" evidence="1">
    <location>
        <begin position="176"/>
        <end position="196"/>
    </location>
</feature>
<feature type="domain" description="DUF5009" evidence="2">
    <location>
        <begin position="9"/>
        <end position="202"/>
    </location>
</feature>
<feature type="transmembrane region" description="Helical" evidence="1">
    <location>
        <begin position="228"/>
        <end position="249"/>
    </location>
</feature>